<dbReference type="InterPro" id="IPR036572">
    <property type="entry name" value="Doublecortin_dom_sf"/>
</dbReference>
<reference evidence="3" key="1">
    <citation type="journal article" date="2023" name="G3 (Bethesda)">
        <title>A reference genome for the long-term kleptoplast-retaining sea slug Elysia crispata morphotype clarki.</title>
        <authorList>
            <person name="Eastman K.E."/>
            <person name="Pendleton A.L."/>
            <person name="Shaikh M.A."/>
            <person name="Suttiyut T."/>
            <person name="Ogas R."/>
            <person name="Tomko P."/>
            <person name="Gavelis G."/>
            <person name="Widhalm J.R."/>
            <person name="Wisecaver J.H."/>
        </authorList>
    </citation>
    <scope>NUCLEOTIDE SEQUENCE</scope>
    <source>
        <strain evidence="3">ECLA1</strain>
    </source>
</reference>
<organism evidence="3 4">
    <name type="scientific">Elysia crispata</name>
    <name type="common">lettuce slug</name>
    <dbReference type="NCBI Taxonomy" id="231223"/>
    <lineage>
        <taxon>Eukaryota</taxon>
        <taxon>Metazoa</taxon>
        <taxon>Spiralia</taxon>
        <taxon>Lophotrochozoa</taxon>
        <taxon>Mollusca</taxon>
        <taxon>Gastropoda</taxon>
        <taxon>Heterobranchia</taxon>
        <taxon>Euthyneura</taxon>
        <taxon>Panpulmonata</taxon>
        <taxon>Sacoglossa</taxon>
        <taxon>Placobranchoidea</taxon>
        <taxon>Plakobranchidae</taxon>
        <taxon>Elysia</taxon>
    </lineage>
</organism>
<evidence type="ECO:0000313" key="3">
    <source>
        <dbReference type="EMBL" id="KAK3793546.1"/>
    </source>
</evidence>
<evidence type="ECO:0000256" key="1">
    <source>
        <dbReference type="SAM" id="Phobius"/>
    </source>
</evidence>
<dbReference type="PANTHER" id="PTHR23004:SF11">
    <property type="entry name" value="PROTEIN RPI-1"/>
    <property type="match status" value="1"/>
</dbReference>
<dbReference type="Pfam" id="PF03607">
    <property type="entry name" value="DCX"/>
    <property type="match status" value="1"/>
</dbReference>
<keyword evidence="4" id="KW-1185">Reference proteome</keyword>
<feature type="transmembrane region" description="Helical" evidence="1">
    <location>
        <begin position="150"/>
        <end position="167"/>
    </location>
</feature>
<name>A0AAE1E454_9GAST</name>
<evidence type="ECO:0000313" key="4">
    <source>
        <dbReference type="Proteomes" id="UP001283361"/>
    </source>
</evidence>
<keyword evidence="1" id="KW-0472">Membrane</keyword>
<dbReference type="GO" id="GO:0005874">
    <property type="term" value="C:microtubule"/>
    <property type="evidence" value="ECO:0007669"/>
    <property type="project" value="TreeGrafter"/>
</dbReference>
<accession>A0AAE1E454</accession>
<dbReference type="GO" id="GO:0005815">
    <property type="term" value="C:microtubule organizing center"/>
    <property type="evidence" value="ECO:0007669"/>
    <property type="project" value="TreeGrafter"/>
</dbReference>
<proteinExistence type="predicted"/>
<dbReference type="EMBL" id="JAWDGP010001217">
    <property type="protein sequence ID" value="KAK3793546.1"/>
    <property type="molecule type" value="Genomic_DNA"/>
</dbReference>
<evidence type="ECO:0000259" key="2">
    <source>
        <dbReference type="PROSITE" id="PS50309"/>
    </source>
</evidence>
<keyword evidence="1" id="KW-0812">Transmembrane</keyword>
<dbReference type="AlphaFoldDB" id="A0AAE1E454"/>
<dbReference type="Gene3D" id="3.10.20.230">
    <property type="entry name" value="Doublecortin domain"/>
    <property type="match status" value="1"/>
</dbReference>
<dbReference type="PANTHER" id="PTHR23004">
    <property type="entry name" value="DOUBLECORTIN DOMAIN CONTAINING 2"/>
    <property type="match status" value="1"/>
</dbReference>
<feature type="domain" description="Doublecortin" evidence="2">
    <location>
        <begin position="36"/>
        <end position="119"/>
    </location>
</feature>
<keyword evidence="1" id="KW-1133">Transmembrane helix</keyword>
<comment type="caution">
    <text evidence="3">The sequence shown here is derived from an EMBL/GenBank/DDBJ whole genome shotgun (WGS) entry which is preliminary data.</text>
</comment>
<sequence>MSFPPPPLPVQHNSNPHSRRLAELPPIWKNKLEHGIHLRLYKNGDQNYPGKEVTLNKKQFRTFEAWLSDLSNSMRLRNGAVWRVYTPTHGTRKADFDDFQDGQMLVVAGQERFKPLRERYCLVSPYRCGLLPLTVTEINLQIYISQTLDYFLVYWLAIGVTIGFFWISNAGWLRSCTDVIAEMPALTPTASTSFSPAFTPQ</sequence>
<dbReference type="SMART" id="SM00537">
    <property type="entry name" value="DCX"/>
    <property type="match status" value="1"/>
</dbReference>
<dbReference type="SUPFAM" id="SSF89837">
    <property type="entry name" value="Doublecortin (DC)"/>
    <property type="match status" value="1"/>
</dbReference>
<protein>
    <recommendedName>
        <fullName evidence="2">Doublecortin domain-containing protein</fullName>
    </recommendedName>
</protein>
<dbReference type="GO" id="GO:0035556">
    <property type="term" value="P:intracellular signal transduction"/>
    <property type="evidence" value="ECO:0007669"/>
    <property type="project" value="InterPro"/>
</dbReference>
<dbReference type="Proteomes" id="UP001283361">
    <property type="component" value="Unassembled WGS sequence"/>
</dbReference>
<gene>
    <name evidence="3" type="ORF">RRG08_023863</name>
</gene>
<dbReference type="InterPro" id="IPR003533">
    <property type="entry name" value="Doublecortin_dom"/>
</dbReference>
<dbReference type="PROSITE" id="PS50309">
    <property type="entry name" value="DC"/>
    <property type="match status" value="1"/>
</dbReference>